<dbReference type="Proteomes" id="UP000054995">
    <property type="component" value="Unassembled WGS sequence"/>
</dbReference>
<organism evidence="2 3">
    <name type="scientific">Trichinella pseudospiralis</name>
    <name type="common">Parasitic roundworm</name>
    <dbReference type="NCBI Taxonomy" id="6337"/>
    <lineage>
        <taxon>Eukaryota</taxon>
        <taxon>Metazoa</taxon>
        <taxon>Ecdysozoa</taxon>
        <taxon>Nematoda</taxon>
        <taxon>Enoplea</taxon>
        <taxon>Dorylaimia</taxon>
        <taxon>Trichinellida</taxon>
        <taxon>Trichinellidae</taxon>
        <taxon>Trichinella</taxon>
    </lineage>
</organism>
<evidence type="ECO:0000313" key="2">
    <source>
        <dbReference type="EMBL" id="KRY92997.1"/>
    </source>
</evidence>
<sequence length="67" mass="8159">MLKLLEITRHQDIFYFKYSVNELQKNSIYLHSDIKFEYMIAKDIIHKNAHINRSKVHFEVDTLHIVK</sequence>
<proteinExistence type="predicted"/>
<name>A0A0V1G4E2_TRIPS</name>
<accession>A0A0V1G4E2</accession>
<comment type="caution">
    <text evidence="2">The sequence shown here is derived from an EMBL/GenBank/DDBJ whole genome shotgun (WGS) entry which is preliminary data.</text>
</comment>
<evidence type="ECO:0000313" key="1">
    <source>
        <dbReference type="EMBL" id="KRY92921.1"/>
    </source>
</evidence>
<reference evidence="2 3" key="1">
    <citation type="submission" date="2015-01" db="EMBL/GenBank/DDBJ databases">
        <title>Evolution of Trichinella species and genotypes.</title>
        <authorList>
            <person name="Korhonen P.K."/>
            <person name="Edoardo P."/>
            <person name="Giuseppe L.R."/>
            <person name="Gasser R.B."/>
        </authorList>
    </citation>
    <scope>NUCLEOTIDE SEQUENCE [LARGE SCALE GENOMIC DNA]</scope>
    <source>
        <strain evidence="2">ISS470</strain>
    </source>
</reference>
<dbReference type="OrthoDB" id="5930119at2759"/>
<dbReference type="EMBL" id="JYDT01000004">
    <property type="protein sequence ID" value="KRY92997.1"/>
    <property type="molecule type" value="Genomic_DNA"/>
</dbReference>
<dbReference type="AlphaFoldDB" id="A0A0V1G4E2"/>
<dbReference type="EMBL" id="JYDT01000004">
    <property type="protein sequence ID" value="KRY92921.1"/>
    <property type="molecule type" value="Genomic_DNA"/>
</dbReference>
<protein>
    <submittedName>
        <fullName evidence="2">Uncharacterized protein</fullName>
    </submittedName>
</protein>
<keyword evidence="3" id="KW-1185">Reference proteome</keyword>
<gene>
    <name evidence="1" type="ORF">T4D_4408</name>
    <name evidence="2" type="ORF">T4D_4848</name>
</gene>
<evidence type="ECO:0000313" key="3">
    <source>
        <dbReference type="Proteomes" id="UP000054995"/>
    </source>
</evidence>